<dbReference type="PROSITE" id="PS51084">
    <property type="entry name" value="HIT_2"/>
    <property type="match status" value="1"/>
</dbReference>
<dbReference type="InterPro" id="IPR011146">
    <property type="entry name" value="HIT-like"/>
</dbReference>
<dbReference type="GO" id="GO:0000166">
    <property type="term" value="F:nucleotide binding"/>
    <property type="evidence" value="ECO:0007669"/>
    <property type="project" value="UniProtKB-KW"/>
</dbReference>
<dbReference type="PANTHER" id="PTHR12486:SF5">
    <property type="entry name" value="ADENOSINE 5'-MONOPHOSPHORAMIDASE HINT3"/>
    <property type="match status" value="1"/>
</dbReference>
<dbReference type="PRINTS" id="PR00332">
    <property type="entry name" value="HISTRIAD"/>
</dbReference>
<evidence type="ECO:0000256" key="6">
    <source>
        <dbReference type="ARBA" id="ARBA00042361"/>
    </source>
</evidence>
<organism evidence="11 12">
    <name type="scientific">Patiria miniata</name>
    <name type="common">Bat star</name>
    <name type="synonym">Asterina miniata</name>
    <dbReference type="NCBI Taxonomy" id="46514"/>
    <lineage>
        <taxon>Eukaryota</taxon>
        <taxon>Metazoa</taxon>
        <taxon>Echinodermata</taxon>
        <taxon>Eleutherozoa</taxon>
        <taxon>Asterozoa</taxon>
        <taxon>Asteroidea</taxon>
        <taxon>Valvatacea</taxon>
        <taxon>Valvatida</taxon>
        <taxon>Asterinidae</taxon>
        <taxon>Patiria</taxon>
    </lineage>
</organism>
<evidence type="ECO:0000256" key="8">
    <source>
        <dbReference type="PROSITE-ProRule" id="PRU00464"/>
    </source>
</evidence>
<dbReference type="OrthoDB" id="1915375at2759"/>
<feature type="active site" description="Tele-AMP-histidine intermediate" evidence="7">
    <location>
        <position position="121"/>
    </location>
</feature>
<reference evidence="11" key="1">
    <citation type="submission" date="2022-11" db="UniProtKB">
        <authorList>
            <consortium name="EnsemblMetazoa"/>
        </authorList>
    </citation>
    <scope>IDENTIFICATION</scope>
</reference>
<dbReference type="Pfam" id="PF11969">
    <property type="entry name" value="DcpS_C"/>
    <property type="match status" value="1"/>
</dbReference>
<keyword evidence="12" id="KW-1185">Reference proteome</keyword>
<evidence type="ECO:0000256" key="2">
    <source>
        <dbReference type="ARBA" id="ARBA00022801"/>
    </source>
</evidence>
<feature type="domain" description="HIT" evidence="10">
    <location>
        <begin position="26"/>
        <end position="132"/>
    </location>
</feature>
<evidence type="ECO:0000313" key="12">
    <source>
        <dbReference type="Proteomes" id="UP000887568"/>
    </source>
</evidence>
<dbReference type="PANTHER" id="PTHR12486">
    <property type="entry name" value="APRATAXIN-RELATED"/>
    <property type="match status" value="1"/>
</dbReference>
<keyword evidence="1" id="KW-0547">Nucleotide-binding</keyword>
<evidence type="ECO:0000256" key="1">
    <source>
        <dbReference type="ARBA" id="ARBA00022741"/>
    </source>
</evidence>
<dbReference type="InterPro" id="IPR001310">
    <property type="entry name" value="Histidine_triad_HIT"/>
</dbReference>
<name>A0A914A1Q9_PATMI</name>
<accession>A0A914A1Q9</accession>
<sequence length="187" mass="21098">MEDLASKFESDIITKGREPVIKEDCIFCKISRGEATSNVLFKNSEVTVFYDIRPAAKEHLLIIPNCHHGNPKTLTKADIPMVEYLHAVGKGVLEQKGGSLDDARVGFHWPPFNTVEHLHLHMVYPASGMKFFSSMVYRNNSPWFATYDWVLQRLKNLPDNTPEETKQSATQDEKDAGESSSDKGTEI</sequence>
<dbReference type="GeneID" id="119729124"/>
<dbReference type="RefSeq" id="XP_038057569.1">
    <property type="nucleotide sequence ID" value="XM_038201641.1"/>
</dbReference>
<dbReference type="CTD" id="135114"/>
<evidence type="ECO:0000259" key="10">
    <source>
        <dbReference type="PROSITE" id="PS51084"/>
    </source>
</evidence>
<dbReference type="GO" id="GO:0016787">
    <property type="term" value="F:hydrolase activity"/>
    <property type="evidence" value="ECO:0007669"/>
    <property type="project" value="UniProtKB-KW"/>
</dbReference>
<proteinExistence type="inferred from homology"/>
<comment type="similarity">
    <text evidence="4">Belongs to the HINT family.</text>
</comment>
<dbReference type="Gene3D" id="3.30.428.10">
    <property type="entry name" value="HIT-like"/>
    <property type="match status" value="1"/>
</dbReference>
<comment type="catalytic activity">
    <reaction evidence="3">
        <text>adenosine 5'-phosphoramidate + H2O = NH4(+) + AMP</text>
        <dbReference type="Rhea" id="RHEA:67916"/>
        <dbReference type="ChEBI" id="CHEBI:15377"/>
        <dbReference type="ChEBI" id="CHEBI:28938"/>
        <dbReference type="ChEBI" id="CHEBI:57890"/>
        <dbReference type="ChEBI" id="CHEBI:456215"/>
    </reaction>
</comment>
<dbReference type="AlphaFoldDB" id="A0A914A1Q9"/>
<evidence type="ECO:0000256" key="7">
    <source>
        <dbReference type="PIRSR" id="PIRSR601310-1"/>
    </source>
</evidence>
<protein>
    <recommendedName>
        <fullName evidence="5">Adenosine 5'-monophosphoramidase HINT3</fullName>
    </recommendedName>
    <alternativeName>
        <fullName evidence="6">Histidine triad nucleotide-binding protein 3</fullName>
    </alternativeName>
</protein>
<evidence type="ECO:0000256" key="3">
    <source>
        <dbReference type="ARBA" id="ARBA00024472"/>
    </source>
</evidence>
<keyword evidence="2" id="KW-0378">Hydrolase</keyword>
<dbReference type="SUPFAM" id="SSF54197">
    <property type="entry name" value="HIT-like"/>
    <property type="match status" value="1"/>
</dbReference>
<dbReference type="EnsemblMetazoa" id="XM_038201641.1">
    <property type="protein sequence ID" value="XP_038057569.1"/>
    <property type="gene ID" value="LOC119729124"/>
</dbReference>
<evidence type="ECO:0000313" key="11">
    <source>
        <dbReference type="EnsemblMetazoa" id="XP_038057569.1"/>
    </source>
</evidence>
<evidence type="ECO:0000256" key="4">
    <source>
        <dbReference type="ARBA" id="ARBA00025764"/>
    </source>
</evidence>
<dbReference type="OMA" id="SINFLPC"/>
<feature type="region of interest" description="Disordered" evidence="9">
    <location>
        <begin position="158"/>
        <end position="187"/>
    </location>
</feature>
<dbReference type="Proteomes" id="UP000887568">
    <property type="component" value="Unplaced"/>
</dbReference>
<feature type="short sequence motif" description="Histidine triad motif" evidence="8">
    <location>
        <begin position="117"/>
        <end position="121"/>
    </location>
</feature>
<evidence type="ECO:0000256" key="5">
    <source>
        <dbReference type="ARBA" id="ARBA00039802"/>
    </source>
</evidence>
<feature type="compositionally biased region" description="Basic and acidic residues" evidence="9">
    <location>
        <begin position="163"/>
        <end position="187"/>
    </location>
</feature>
<dbReference type="InterPro" id="IPR036265">
    <property type="entry name" value="HIT-like_sf"/>
</dbReference>
<evidence type="ECO:0000256" key="9">
    <source>
        <dbReference type="SAM" id="MobiDB-lite"/>
    </source>
</evidence>